<feature type="domain" description="NADP-dependent oxidoreductase" evidence="2">
    <location>
        <begin position="15"/>
        <end position="316"/>
    </location>
</feature>
<dbReference type="PANTHER" id="PTHR43364">
    <property type="entry name" value="NADH-SPECIFIC METHYLGLYOXAL REDUCTASE-RELATED"/>
    <property type="match status" value="1"/>
</dbReference>
<accession>A0A7H2VD48</accession>
<keyword evidence="1" id="KW-0560">Oxidoreductase</keyword>
<dbReference type="InterPro" id="IPR050523">
    <property type="entry name" value="AKR_Detox_Biosynth"/>
</dbReference>
<reference evidence="4" key="1">
    <citation type="submission" date="2020-09" db="EMBL/GenBank/DDBJ databases">
        <title>Clinical and molecular characterization of Acinetobacter seifertii in Taiwan.</title>
        <authorList>
            <person name="Li L.-H."/>
            <person name="Yang Y.-S."/>
            <person name="Sun J.-R."/>
            <person name="Huang T.-W."/>
            <person name="Huang W.-C."/>
            <person name="Wang Y.-C."/>
            <person name="Kuo T.-H."/>
            <person name="Kuo S.-C."/>
            <person name="Chen T.-L."/>
        </authorList>
    </citation>
    <scope>NUCLEOTIDE SEQUENCE [LARGE SCALE GENOMIC DNA]</scope>
    <source>
        <strain evidence="4">AS39</strain>
        <plasmid evidence="4">pAS39-1</plasmid>
    </source>
</reference>
<organism evidence="3 4">
    <name type="scientific">Acinetobacter seifertii</name>
    <dbReference type="NCBI Taxonomy" id="1530123"/>
    <lineage>
        <taxon>Bacteria</taxon>
        <taxon>Pseudomonadati</taxon>
        <taxon>Pseudomonadota</taxon>
        <taxon>Gammaproteobacteria</taxon>
        <taxon>Moraxellales</taxon>
        <taxon>Moraxellaceae</taxon>
        <taxon>Acinetobacter</taxon>
        <taxon>Acinetobacter calcoaceticus/baumannii complex</taxon>
    </lineage>
</organism>
<name>A0A7H2VD48_9GAMM</name>
<dbReference type="EMBL" id="CP061647">
    <property type="protein sequence ID" value="QNX74281.1"/>
    <property type="molecule type" value="Genomic_DNA"/>
</dbReference>
<dbReference type="SUPFAM" id="SSF51430">
    <property type="entry name" value="NAD(P)-linked oxidoreductase"/>
    <property type="match status" value="1"/>
</dbReference>
<dbReference type="Proteomes" id="UP000516666">
    <property type="component" value="Plasmid pAS39-1"/>
</dbReference>
<dbReference type="Gene3D" id="3.20.20.100">
    <property type="entry name" value="NADP-dependent oxidoreductase domain"/>
    <property type="match status" value="1"/>
</dbReference>
<evidence type="ECO:0000256" key="1">
    <source>
        <dbReference type="ARBA" id="ARBA00023002"/>
    </source>
</evidence>
<evidence type="ECO:0000259" key="2">
    <source>
        <dbReference type="Pfam" id="PF00248"/>
    </source>
</evidence>
<protein>
    <submittedName>
        <fullName evidence="3">Aldo/keto reductase</fullName>
    </submittedName>
</protein>
<evidence type="ECO:0000313" key="3">
    <source>
        <dbReference type="EMBL" id="QNX74281.1"/>
    </source>
</evidence>
<reference evidence="3 4" key="2">
    <citation type="submission" date="2020-09" db="EMBL/GenBank/DDBJ databases">
        <authorList>
            <person name="Chen F.-J."/>
            <person name="Lee Y.-T."/>
        </authorList>
    </citation>
    <scope>NUCLEOTIDE SEQUENCE [LARGE SCALE GENOMIC DNA]</scope>
    <source>
        <strain evidence="3 4">AS39</strain>
        <plasmid evidence="3 4">pAS39-1</plasmid>
    </source>
</reference>
<dbReference type="Pfam" id="PF00248">
    <property type="entry name" value="Aldo_ket_red"/>
    <property type="match status" value="1"/>
</dbReference>
<gene>
    <name evidence="3" type="ORF">IC776_18670</name>
</gene>
<dbReference type="InterPro" id="IPR023210">
    <property type="entry name" value="NADP_OxRdtase_dom"/>
</dbReference>
<dbReference type="PANTHER" id="PTHR43364:SF5">
    <property type="entry name" value="REDUCTASE"/>
    <property type="match status" value="1"/>
</dbReference>
<dbReference type="CDD" id="cd19087">
    <property type="entry name" value="AKR_AKR12A1_B1_C1"/>
    <property type="match status" value="1"/>
</dbReference>
<keyword evidence="3" id="KW-0614">Plasmid</keyword>
<evidence type="ECO:0000313" key="4">
    <source>
        <dbReference type="Proteomes" id="UP000516666"/>
    </source>
</evidence>
<proteinExistence type="predicted"/>
<dbReference type="AlphaFoldDB" id="A0A7H2VD48"/>
<sequence>MQYTYLGRTGLQVSRITLGAMNFGELTNEADSFKIMDEAIDQGINFFDTADVYGGPQSPDMEKGFGTSEEIIGRWLAQGGRRDKIILATKVYQPMDTGVNDRRLSAYHIKRACEASLKRLKTDHIDIYQMHHIDRNTPWEEIWQAMEQLIREGKITYVGSSNFAGWDIATAQCSANARHQLGLVSEQSLYNLTQRSIELEVIPALRHFGIGLIPWSPIGMGTLGGVFDELPQGSRRATAGLQQRIQALRPQLEAYEKLCAELGHRPALVALAWLLHNPAVTSVISGVRTVEQLQENIKALDIQLSVGTLAKLDEIWPPCGEAPQAYAW</sequence>
<dbReference type="InterPro" id="IPR036812">
    <property type="entry name" value="NAD(P)_OxRdtase_dom_sf"/>
</dbReference>
<dbReference type="GO" id="GO:0005829">
    <property type="term" value="C:cytosol"/>
    <property type="evidence" value="ECO:0007669"/>
    <property type="project" value="TreeGrafter"/>
</dbReference>
<geneLocation type="plasmid" evidence="3 4">
    <name>pAS39-1</name>
</geneLocation>
<dbReference type="GO" id="GO:0016491">
    <property type="term" value="F:oxidoreductase activity"/>
    <property type="evidence" value="ECO:0007669"/>
    <property type="project" value="UniProtKB-KW"/>
</dbReference>
<dbReference type="RefSeq" id="WP_004882811.1">
    <property type="nucleotide sequence ID" value="NZ_CP061647.1"/>
</dbReference>
<dbReference type="FunFam" id="3.20.20.100:FF:000004">
    <property type="entry name" value="Oxidoreductase, aldo/keto reductase"/>
    <property type="match status" value="1"/>
</dbReference>